<evidence type="ECO:0000256" key="3">
    <source>
        <dbReference type="ARBA" id="ARBA00022989"/>
    </source>
</evidence>
<gene>
    <name evidence="7" type="ORF">IAB78_06845</name>
</gene>
<accession>A0A9D9NRT0</accession>
<dbReference type="SUPFAM" id="SSF141322">
    <property type="entry name" value="NfeD domain-like"/>
    <property type="match status" value="1"/>
</dbReference>
<dbReference type="PANTHER" id="PTHR33507:SF3">
    <property type="entry name" value="INNER MEMBRANE PROTEIN YBBJ"/>
    <property type="match status" value="1"/>
</dbReference>
<keyword evidence="3 5" id="KW-1133">Transmembrane helix</keyword>
<name>A0A9D9NRT0_9BACT</name>
<dbReference type="EMBL" id="JADILX010000099">
    <property type="protein sequence ID" value="MBO8486125.1"/>
    <property type="molecule type" value="Genomic_DNA"/>
</dbReference>
<evidence type="ECO:0000313" key="7">
    <source>
        <dbReference type="EMBL" id="MBO8486125.1"/>
    </source>
</evidence>
<dbReference type="InterPro" id="IPR002810">
    <property type="entry name" value="NfeD-like_C"/>
</dbReference>
<dbReference type="Pfam" id="PF01957">
    <property type="entry name" value="NfeD"/>
    <property type="match status" value="1"/>
</dbReference>
<sequence length="146" mass="15297">MEVWHIWVIAALVLVVVEIFTQGFAVFCLALGAGAAAVASACSAGIEGQLIWFSVVTLVSFVAVRPLLLKVFRKASPGRASGVDALRGREAVVTERIDASDNTGRAAVDGDDWKAVSVDGSVIEKGTKVTVVDVDSVVLKVTVDNI</sequence>
<keyword evidence="4 5" id="KW-0472">Membrane</keyword>
<keyword evidence="2 5" id="KW-0812">Transmembrane</keyword>
<feature type="transmembrane region" description="Helical" evidence="5">
    <location>
        <begin position="50"/>
        <end position="69"/>
    </location>
</feature>
<protein>
    <submittedName>
        <fullName evidence="7">NfeD family protein</fullName>
    </submittedName>
</protein>
<dbReference type="AlphaFoldDB" id="A0A9D9NRT0"/>
<reference evidence="7" key="1">
    <citation type="submission" date="2020-10" db="EMBL/GenBank/DDBJ databases">
        <authorList>
            <person name="Gilroy R."/>
        </authorList>
    </citation>
    <scope>NUCLEOTIDE SEQUENCE</scope>
    <source>
        <strain evidence="7">B2-16538</strain>
    </source>
</reference>
<comment type="subcellular location">
    <subcellularLocation>
        <location evidence="1">Membrane</location>
        <topology evidence="1">Multi-pass membrane protein</topology>
    </subcellularLocation>
</comment>
<dbReference type="Proteomes" id="UP000823750">
    <property type="component" value="Unassembled WGS sequence"/>
</dbReference>
<evidence type="ECO:0000256" key="4">
    <source>
        <dbReference type="ARBA" id="ARBA00023136"/>
    </source>
</evidence>
<comment type="caution">
    <text evidence="7">The sequence shown here is derived from an EMBL/GenBank/DDBJ whole genome shotgun (WGS) entry which is preliminary data.</text>
</comment>
<dbReference type="GO" id="GO:0005886">
    <property type="term" value="C:plasma membrane"/>
    <property type="evidence" value="ECO:0007669"/>
    <property type="project" value="TreeGrafter"/>
</dbReference>
<dbReference type="Gene3D" id="2.40.50.140">
    <property type="entry name" value="Nucleic acid-binding proteins"/>
    <property type="match status" value="1"/>
</dbReference>
<reference evidence="7" key="2">
    <citation type="journal article" date="2021" name="PeerJ">
        <title>Extensive microbial diversity within the chicken gut microbiome revealed by metagenomics and culture.</title>
        <authorList>
            <person name="Gilroy R."/>
            <person name="Ravi A."/>
            <person name="Getino M."/>
            <person name="Pursley I."/>
            <person name="Horton D.L."/>
            <person name="Alikhan N.F."/>
            <person name="Baker D."/>
            <person name="Gharbi K."/>
            <person name="Hall N."/>
            <person name="Watson M."/>
            <person name="Adriaenssens E.M."/>
            <person name="Foster-Nyarko E."/>
            <person name="Jarju S."/>
            <person name="Secka A."/>
            <person name="Antonio M."/>
            <person name="Oren A."/>
            <person name="Chaudhuri R.R."/>
            <person name="La Ragione R."/>
            <person name="Hildebrand F."/>
            <person name="Pallen M.J."/>
        </authorList>
    </citation>
    <scope>NUCLEOTIDE SEQUENCE</scope>
    <source>
        <strain evidence="7">B2-16538</strain>
    </source>
</reference>
<feature type="transmembrane region" description="Helical" evidence="5">
    <location>
        <begin position="7"/>
        <end position="38"/>
    </location>
</feature>
<evidence type="ECO:0000259" key="6">
    <source>
        <dbReference type="Pfam" id="PF01957"/>
    </source>
</evidence>
<evidence type="ECO:0000256" key="5">
    <source>
        <dbReference type="SAM" id="Phobius"/>
    </source>
</evidence>
<feature type="domain" description="NfeD-like C-terminal" evidence="6">
    <location>
        <begin position="83"/>
        <end position="141"/>
    </location>
</feature>
<dbReference type="InterPro" id="IPR012340">
    <property type="entry name" value="NA-bd_OB-fold"/>
</dbReference>
<proteinExistence type="predicted"/>
<organism evidence="7 8">
    <name type="scientific">Candidatus Cryptobacteroides excrementavium</name>
    <dbReference type="NCBI Taxonomy" id="2840759"/>
    <lineage>
        <taxon>Bacteria</taxon>
        <taxon>Pseudomonadati</taxon>
        <taxon>Bacteroidota</taxon>
        <taxon>Bacteroidia</taxon>
        <taxon>Bacteroidales</taxon>
        <taxon>Candidatus Cryptobacteroides</taxon>
    </lineage>
</organism>
<evidence type="ECO:0000313" key="8">
    <source>
        <dbReference type="Proteomes" id="UP000823750"/>
    </source>
</evidence>
<evidence type="ECO:0000256" key="2">
    <source>
        <dbReference type="ARBA" id="ARBA00022692"/>
    </source>
</evidence>
<dbReference type="InterPro" id="IPR052165">
    <property type="entry name" value="Membrane_assoc_protease"/>
</dbReference>
<evidence type="ECO:0000256" key="1">
    <source>
        <dbReference type="ARBA" id="ARBA00004141"/>
    </source>
</evidence>
<dbReference type="PANTHER" id="PTHR33507">
    <property type="entry name" value="INNER MEMBRANE PROTEIN YBBJ"/>
    <property type="match status" value="1"/>
</dbReference>